<accession>A0ABZ0I788</accession>
<evidence type="ECO:0000256" key="4">
    <source>
        <dbReference type="ARBA" id="ARBA00017522"/>
    </source>
</evidence>
<feature type="transmembrane region" description="Helical" evidence="10">
    <location>
        <begin position="155"/>
        <end position="175"/>
    </location>
</feature>
<evidence type="ECO:0000313" key="12">
    <source>
        <dbReference type="Proteomes" id="UP001626537"/>
    </source>
</evidence>
<dbReference type="Proteomes" id="UP001626537">
    <property type="component" value="Chromosome"/>
</dbReference>
<evidence type="ECO:0000256" key="3">
    <source>
        <dbReference type="ARBA" id="ARBA00006669"/>
    </source>
</evidence>
<feature type="transmembrane region" description="Helical" evidence="10">
    <location>
        <begin position="49"/>
        <end position="66"/>
    </location>
</feature>
<dbReference type="PANTHER" id="PTHR36122">
    <property type="entry name" value="NICOTINAMIDE RIBOSIDE TRANSPORTER PNUC"/>
    <property type="match status" value="1"/>
</dbReference>
<dbReference type="InterPro" id="IPR006419">
    <property type="entry name" value="NMN_transpt_PnuC"/>
</dbReference>
<keyword evidence="5" id="KW-0813">Transport</keyword>
<comment type="subcellular location">
    <subcellularLocation>
        <location evidence="2">Cell membrane</location>
        <topology evidence="2">Multi-pass membrane protein</topology>
    </subcellularLocation>
</comment>
<evidence type="ECO:0000313" key="11">
    <source>
        <dbReference type="EMBL" id="WOJ94923.1"/>
    </source>
</evidence>
<dbReference type="PANTHER" id="PTHR36122:SF2">
    <property type="entry name" value="NICOTINAMIDE RIBOSIDE TRANSPORTER PNUC"/>
    <property type="match status" value="1"/>
</dbReference>
<evidence type="ECO:0000256" key="6">
    <source>
        <dbReference type="ARBA" id="ARBA00022475"/>
    </source>
</evidence>
<evidence type="ECO:0000256" key="7">
    <source>
        <dbReference type="ARBA" id="ARBA00022692"/>
    </source>
</evidence>
<protein>
    <recommendedName>
        <fullName evidence="4">Nicotinamide riboside transporter PnuC</fullName>
    </recommendedName>
</protein>
<keyword evidence="8 10" id="KW-1133">Transmembrane helix</keyword>
<evidence type="ECO:0000256" key="10">
    <source>
        <dbReference type="SAM" id="Phobius"/>
    </source>
</evidence>
<feature type="transmembrane region" description="Helical" evidence="10">
    <location>
        <begin position="6"/>
        <end position="21"/>
    </location>
</feature>
<feature type="transmembrane region" description="Helical" evidence="10">
    <location>
        <begin position="26"/>
        <end position="43"/>
    </location>
</feature>
<keyword evidence="9 10" id="KW-0472">Membrane</keyword>
<evidence type="ECO:0000256" key="2">
    <source>
        <dbReference type="ARBA" id="ARBA00004651"/>
    </source>
</evidence>
<keyword evidence="12" id="KW-1185">Reference proteome</keyword>
<comment type="function">
    <text evidence="1">Required for nicotinamide riboside transport across the inner membrane.</text>
</comment>
<sequence>MNEVLEALAVVLGLAYLVLAIREKRSCWIAGALASIIFGWIFWQAGLPMQALLQAFYLAMAALGWWQWGKDGSRDASFVTQVDWRYHSIVIISLLALSGLTLIARNSPTDIQSIVDTTSSWGGVLATWMVARKKLEAWVYWIGIDAVTAGLYLDAGLLASSALYLVYTVLAFIAWKQWHNSLRLQHGE</sequence>
<gene>
    <name evidence="11" type="primary">pnuC</name>
    <name evidence="11" type="ORF">R0135_07070</name>
</gene>
<reference evidence="11 12" key="1">
    <citation type="submission" date="2023-10" db="EMBL/GenBank/DDBJ databases">
        <title>Two novel species belonging to the OM43/NOR5 clade.</title>
        <authorList>
            <person name="Park M."/>
        </authorList>
    </citation>
    <scope>NUCLEOTIDE SEQUENCE [LARGE SCALE GENOMIC DNA]</scope>
    <source>
        <strain evidence="11 12">IMCC43200</strain>
    </source>
</reference>
<dbReference type="Pfam" id="PF04973">
    <property type="entry name" value="NMN_transporter"/>
    <property type="match status" value="1"/>
</dbReference>
<feature type="transmembrane region" description="Helical" evidence="10">
    <location>
        <begin position="86"/>
        <end position="104"/>
    </location>
</feature>
<dbReference type="NCBIfam" id="TIGR01528">
    <property type="entry name" value="NMN_trans_PnuC"/>
    <property type="match status" value="1"/>
</dbReference>
<evidence type="ECO:0000256" key="9">
    <source>
        <dbReference type="ARBA" id="ARBA00023136"/>
    </source>
</evidence>
<dbReference type="EMBL" id="CP136864">
    <property type="protein sequence ID" value="WOJ94923.1"/>
    <property type="molecule type" value="Genomic_DNA"/>
</dbReference>
<organism evidence="11 12">
    <name type="scientific">Congregibacter variabilis</name>
    <dbReference type="NCBI Taxonomy" id="3081200"/>
    <lineage>
        <taxon>Bacteria</taxon>
        <taxon>Pseudomonadati</taxon>
        <taxon>Pseudomonadota</taxon>
        <taxon>Gammaproteobacteria</taxon>
        <taxon>Cellvibrionales</taxon>
        <taxon>Halieaceae</taxon>
        <taxon>Congregibacter</taxon>
    </lineage>
</organism>
<evidence type="ECO:0000256" key="8">
    <source>
        <dbReference type="ARBA" id="ARBA00022989"/>
    </source>
</evidence>
<dbReference type="RefSeq" id="WP_407349557.1">
    <property type="nucleotide sequence ID" value="NZ_CP136864.1"/>
</dbReference>
<comment type="similarity">
    <text evidence="3">Belongs to the nicotinamide ribonucleoside (NR) uptake permease (TC 4.B.1) family.</text>
</comment>
<evidence type="ECO:0000256" key="5">
    <source>
        <dbReference type="ARBA" id="ARBA00022448"/>
    </source>
</evidence>
<name>A0ABZ0I788_9GAMM</name>
<keyword evidence="7 10" id="KW-0812">Transmembrane</keyword>
<evidence type="ECO:0000256" key="1">
    <source>
        <dbReference type="ARBA" id="ARBA00002672"/>
    </source>
</evidence>
<keyword evidence="6" id="KW-1003">Cell membrane</keyword>
<proteinExistence type="inferred from homology"/>